<dbReference type="PANTHER" id="PTHR30441">
    <property type="entry name" value="DUF748 DOMAIN-CONTAINING PROTEIN"/>
    <property type="match status" value="1"/>
</dbReference>
<gene>
    <name evidence="2" type="ORF">N47_A12070</name>
</gene>
<dbReference type="GO" id="GO:0090313">
    <property type="term" value="P:regulation of protein targeting to membrane"/>
    <property type="evidence" value="ECO:0007669"/>
    <property type="project" value="TreeGrafter"/>
</dbReference>
<evidence type="ECO:0000256" key="1">
    <source>
        <dbReference type="SAM" id="Phobius"/>
    </source>
</evidence>
<dbReference type="GO" id="GO:0005886">
    <property type="term" value="C:plasma membrane"/>
    <property type="evidence" value="ECO:0007669"/>
    <property type="project" value="TreeGrafter"/>
</dbReference>
<evidence type="ECO:0000313" key="2">
    <source>
        <dbReference type="EMBL" id="CBX27178.1"/>
    </source>
</evidence>
<dbReference type="InterPro" id="IPR036737">
    <property type="entry name" value="OmpA-like_sf"/>
</dbReference>
<feature type="transmembrane region" description="Helical" evidence="1">
    <location>
        <begin position="7"/>
        <end position="28"/>
    </location>
</feature>
<dbReference type="AlphaFoldDB" id="E1Y9D4"/>
<sequence>MPKKIIIGALVFILVYTVFGFLILPSVLKSILTKKLSESLHRKVSIEKIKTNPYIISARIKGLTIKDQQDQEIFASISELYVNVQTESLLKRALVIKEISISKPYVNIKRKTSQLYNFSDLIKEDGKKPDTKKEPFRFFIGNIQVSGGRIDFMDSPKNKQHKVKDIVFAIPFISNMQKIADTFVQPYFRADINGTPLILEGRSKPFAKSLETVFNINLKGIDIPHYIEYMPEEIKVKVPSGTIDLQAALSYIQSLDKPPAIHVSGTLGLKNIAVNDTNNLPFIRFSKLLFKIDDIQLPEKSVHLSAINLTSPEVYIRRDKSGELNLESVIPKTNTKGSETNTETQTFSLKIDQVELKGGILNLSDVLAVDTVNFLADNLNLSANNISYIQSQNKPPVFHASGTLGLKNIAVNDTKSLPLVRLSELTVKIADIKLPERNAHLSAIDLTSPEVYIRRDKAGELNSEQILKKINAENTGAKTKSKPFPVKIDKVELKSGVFSFSDVSTTDPVNLVADNLIISANDIDTTAGGKADLSFRLNKKGSISTNTIFKIDPLSCNAKVSMEGIEPGWVQSYFTDQIRIIITGGRASTKGLFTMKQDKTKLTQISYKGNAALTDFSSVDKENKDDFVKIKVLNLNSLSVGFNPTYVDIKEIALNDFFAGIIVNNDKKLNLKSVVKQDQDIAIPSEEKDKDKEKKSIEKIMIGKVSVRKGNIGFIDRSINPNFSTELINIEGSITGLTSLETEAAKVELSGKLDNVAPLMITGSINPLKDDLFADLHTNFKDMDLSPESPYSGKFLGYTINKGKLSLDLKYLINKKKLDSQNDVYIDQFTFGDSVDSPHATSLPVGLAVSLLKDHNGKINLNLPVAGRTDDPEFSVWKVIVKMLVNLVGKAATAPFSLLASLYPGADQLSNVEFEYGKADLSLQTESKLLLLHQILTDKPSVSVEIKGCADKDKDRQAVIQYLFEKKLKARKLTKMIKKGQPAIEVDKITISPDEHELYLKEAYKAEAFAKPEKSQGKPSAQEMKQAIVDHIRVTDSDLKLLAEQRARQVKNFLLKSQQINPERIFLVEGQLISAEKSDGVSASHVELTLK</sequence>
<keyword evidence="1" id="KW-0812">Transmembrane</keyword>
<keyword evidence="1" id="KW-1133">Transmembrane helix</keyword>
<dbReference type="PANTHER" id="PTHR30441:SF8">
    <property type="entry name" value="DUF748 DOMAIN-CONTAINING PROTEIN"/>
    <property type="match status" value="1"/>
</dbReference>
<dbReference type="Gene3D" id="3.30.1330.60">
    <property type="entry name" value="OmpA-like domain"/>
    <property type="match status" value="1"/>
</dbReference>
<evidence type="ECO:0008006" key="3">
    <source>
        <dbReference type="Google" id="ProtNLM"/>
    </source>
</evidence>
<organism evidence="2">
    <name type="scientific">uncultured Desulfobacterium sp</name>
    <dbReference type="NCBI Taxonomy" id="201089"/>
    <lineage>
        <taxon>Bacteria</taxon>
        <taxon>Pseudomonadati</taxon>
        <taxon>Thermodesulfobacteriota</taxon>
        <taxon>Desulfobacteria</taxon>
        <taxon>Desulfobacterales</taxon>
        <taxon>Desulfobacteriaceae</taxon>
        <taxon>Desulfobacterium</taxon>
        <taxon>environmental samples</taxon>
    </lineage>
</organism>
<dbReference type="InterPro" id="IPR052894">
    <property type="entry name" value="AsmA-related"/>
</dbReference>
<proteinExistence type="predicted"/>
<reference evidence="2" key="1">
    <citation type="journal article" date="2011" name="Environ. Microbiol.">
        <title>Genomic insights into the metabolic potential of the polycyclic aromatic hydrocarbon degrading sulfate-reducing Deltaproteobacterium N47.</title>
        <authorList>
            <person name="Bergmann F."/>
            <person name="Selesi D."/>
            <person name="Weinmaier T."/>
            <person name="Tischler P."/>
            <person name="Rattei T."/>
            <person name="Meckenstock R.U."/>
        </authorList>
    </citation>
    <scope>NUCLEOTIDE SEQUENCE</scope>
</reference>
<accession>E1Y9D4</accession>
<dbReference type="Pfam" id="PF05359">
    <property type="entry name" value="DUF748"/>
    <property type="match status" value="1"/>
</dbReference>
<protein>
    <recommendedName>
        <fullName evidence="3">DUF748 domain-containing protein</fullName>
    </recommendedName>
</protein>
<dbReference type="InterPro" id="IPR008023">
    <property type="entry name" value="DUF748"/>
</dbReference>
<dbReference type="EMBL" id="FR695864">
    <property type="protein sequence ID" value="CBX27178.1"/>
    <property type="molecule type" value="Genomic_DNA"/>
</dbReference>
<name>E1Y9D4_9BACT</name>
<keyword evidence="1" id="KW-0472">Membrane</keyword>